<name>A0AAV4P375_CAEEX</name>
<organism evidence="1 2">
    <name type="scientific">Caerostris extrusa</name>
    <name type="common">Bark spider</name>
    <name type="synonym">Caerostris bankana</name>
    <dbReference type="NCBI Taxonomy" id="172846"/>
    <lineage>
        <taxon>Eukaryota</taxon>
        <taxon>Metazoa</taxon>
        <taxon>Ecdysozoa</taxon>
        <taxon>Arthropoda</taxon>
        <taxon>Chelicerata</taxon>
        <taxon>Arachnida</taxon>
        <taxon>Araneae</taxon>
        <taxon>Araneomorphae</taxon>
        <taxon>Entelegynae</taxon>
        <taxon>Araneoidea</taxon>
        <taxon>Araneidae</taxon>
        <taxon>Caerostris</taxon>
    </lineage>
</organism>
<evidence type="ECO:0000313" key="1">
    <source>
        <dbReference type="EMBL" id="GIX90359.1"/>
    </source>
</evidence>
<protein>
    <submittedName>
        <fullName evidence="1">Uncharacterized protein</fullName>
    </submittedName>
</protein>
<comment type="caution">
    <text evidence="1">The sequence shown here is derived from an EMBL/GenBank/DDBJ whole genome shotgun (WGS) entry which is preliminary data.</text>
</comment>
<evidence type="ECO:0000313" key="2">
    <source>
        <dbReference type="Proteomes" id="UP001054945"/>
    </source>
</evidence>
<gene>
    <name evidence="1" type="ORF">CEXT_557271</name>
</gene>
<proteinExistence type="predicted"/>
<sequence>MPNRTLLCLDFRVGRHKLASPSLKLKMRFYGGISHWFDFCNSRFLVTNYRATYGKLSFDHLQRCADCLIFL</sequence>
<dbReference type="AlphaFoldDB" id="A0AAV4P375"/>
<accession>A0AAV4P375</accession>
<reference evidence="1 2" key="1">
    <citation type="submission" date="2021-06" db="EMBL/GenBank/DDBJ databases">
        <title>Caerostris extrusa draft genome.</title>
        <authorList>
            <person name="Kono N."/>
            <person name="Arakawa K."/>
        </authorList>
    </citation>
    <scope>NUCLEOTIDE SEQUENCE [LARGE SCALE GENOMIC DNA]</scope>
</reference>
<keyword evidence="2" id="KW-1185">Reference proteome</keyword>
<dbReference type="Proteomes" id="UP001054945">
    <property type="component" value="Unassembled WGS sequence"/>
</dbReference>
<dbReference type="EMBL" id="BPLR01003933">
    <property type="protein sequence ID" value="GIX90359.1"/>
    <property type="molecule type" value="Genomic_DNA"/>
</dbReference>